<keyword evidence="2 4" id="KW-0503">Monooxygenase</keyword>
<dbReference type="GO" id="GO:0005829">
    <property type="term" value="C:cytosol"/>
    <property type="evidence" value="ECO:0007669"/>
    <property type="project" value="TreeGrafter"/>
</dbReference>
<dbReference type="InterPro" id="IPR050766">
    <property type="entry name" value="Bact_Lucif_Oxidored"/>
</dbReference>
<dbReference type="AlphaFoldDB" id="A0A1G6M1V7"/>
<organism evidence="4 5">
    <name type="scientific">Streptomyces prasinopilosus</name>
    <dbReference type="NCBI Taxonomy" id="67344"/>
    <lineage>
        <taxon>Bacteria</taxon>
        <taxon>Bacillati</taxon>
        <taxon>Actinomycetota</taxon>
        <taxon>Actinomycetes</taxon>
        <taxon>Kitasatosporales</taxon>
        <taxon>Streptomycetaceae</taxon>
        <taxon>Streptomyces</taxon>
    </lineage>
</organism>
<evidence type="ECO:0000313" key="5">
    <source>
        <dbReference type="Proteomes" id="UP000182100"/>
    </source>
</evidence>
<gene>
    <name evidence="4" type="ORF">SAMN05216505_102329</name>
</gene>
<keyword evidence="5" id="KW-1185">Reference proteome</keyword>
<dbReference type="EMBL" id="FMZK01000002">
    <property type="protein sequence ID" value="SDC48936.1"/>
    <property type="molecule type" value="Genomic_DNA"/>
</dbReference>
<dbReference type="GO" id="GO:0004497">
    <property type="term" value="F:monooxygenase activity"/>
    <property type="evidence" value="ECO:0007669"/>
    <property type="project" value="UniProtKB-KW"/>
</dbReference>
<evidence type="ECO:0000256" key="1">
    <source>
        <dbReference type="ARBA" id="ARBA00023002"/>
    </source>
</evidence>
<dbReference type="InterPro" id="IPR024011">
    <property type="entry name" value="Biosynth_lucif-like_mOase_dom"/>
</dbReference>
<accession>A0A1G6M1V7</accession>
<dbReference type="InterPro" id="IPR011251">
    <property type="entry name" value="Luciferase-like_dom"/>
</dbReference>
<dbReference type="SUPFAM" id="SSF51679">
    <property type="entry name" value="Bacterial luciferase-like"/>
    <property type="match status" value="1"/>
</dbReference>
<evidence type="ECO:0000313" key="4">
    <source>
        <dbReference type="EMBL" id="SDC48936.1"/>
    </source>
</evidence>
<proteinExistence type="predicted"/>
<dbReference type="PANTHER" id="PTHR30137">
    <property type="entry name" value="LUCIFERASE-LIKE MONOOXYGENASE"/>
    <property type="match status" value="1"/>
</dbReference>
<name>A0A1G6M1V7_9ACTN</name>
<keyword evidence="1" id="KW-0560">Oxidoreductase</keyword>
<dbReference type="RefSeq" id="WP_055572584.1">
    <property type="nucleotide sequence ID" value="NZ_FMZK01000002.1"/>
</dbReference>
<dbReference type="Gene3D" id="3.20.20.30">
    <property type="entry name" value="Luciferase-like domain"/>
    <property type="match status" value="1"/>
</dbReference>
<protein>
    <submittedName>
        <fullName evidence="4">Natural product biosynthesis luciferase-like monooxygenase domain-containing protein</fullName>
    </submittedName>
</protein>
<dbReference type="GO" id="GO:0016705">
    <property type="term" value="F:oxidoreductase activity, acting on paired donors, with incorporation or reduction of molecular oxygen"/>
    <property type="evidence" value="ECO:0007669"/>
    <property type="project" value="InterPro"/>
</dbReference>
<reference evidence="5" key="1">
    <citation type="submission" date="2016-10" db="EMBL/GenBank/DDBJ databases">
        <authorList>
            <person name="Varghese N."/>
            <person name="Submissions S."/>
        </authorList>
    </citation>
    <scope>NUCLEOTIDE SEQUENCE [LARGE SCALE GENOMIC DNA]</scope>
    <source>
        <strain evidence="5">CGMCC 4.3504</strain>
    </source>
</reference>
<evidence type="ECO:0000259" key="3">
    <source>
        <dbReference type="Pfam" id="PF00296"/>
    </source>
</evidence>
<sequence length="353" mass="38642">MDFSLFYFANEQEAEADATDRYGLLLEGAKFADTHGFTAVWTPERHFHEFGGIYPNPSVLGAAVATVTERVGIRAGSVVAPLHHPVRIAEEWSVVDNLSGGRVGVSFASGWHPQDFALRPENFADRKAKLETTVEEVRELWRGGSLSVVDGAGETQSVRSYPRPVQAELPVWITSSGGPETFRAAGRARAGLLTHLVGQSLEDLSDKVALYREEYAARSGSDRDRGHVVLMLHTYLHEDEAVARETVRKPLCAYLRSFAGLTMSSGPKGRRIDPEALSPRHFDALVERSFERYFDEGGLLGTLDKAVDVVERVRKADVDEIACLIDFGVPRDEVAAGFGLLGSLQAATSEDGR</sequence>
<dbReference type="PANTHER" id="PTHR30137:SF8">
    <property type="entry name" value="BLR5498 PROTEIN"/>
    <property type="match status" value="1"/>
</dbReference>
<dbReference type="STRING" id="67344.SAMN05216505_102329"/>
<dbReference type="NCBIfam" id="TIGR04020">
    <property type="entry name" value="seco_metab_LLM"/>
    <property type="match status" value="1"/>
</dbReference>
<evidence type="ECO:0000256" key="2">
    <source>
        <dbReference type="ARBA" id="ARBA00023033"/>
    </source>
</evidence>
<feature type="domain" description="Luciferase-like" evidence="3">
    <location>
        <begin position="1"/>
        <end position="255"/>
    </location>
</feature>
<dbReference type="Proteomes" id="UP000182100">
    <property type="component" value="Unassembled WGS sequence"/>
</dbReference>
<dbReference type="InterPro" id="IPR036661">
    <property type="entry name" value="Luciferase-like_sf"/>
</dbReference>
<dbReference type="Pfam" id="PF00296">
    <property type="entry name" value="Bac_luciferase"/>
    <property type="match status" value="1"/>
</dbReference>